<gene>
    <name evidence="6" type="ORF">A2161_17620</name>
</gene>
<dbReference type="Proteomes" id="UP000179266">
    <property type="component" value="Unassembled WGS sequence"/>
</dbReference>
<dbReference type="InterPro" id="IPR051598">
    <property type="entry name" value="TSUP/Inactive_protease-like"/>
</dbReference>
<comment type="similarity">
    <text evidence="5">Belongs to the 4-toluene sulfonate uptake permease (TSUP) (TC 2.A.102) family.</text>
</comment>
<keyword evidence="5" id="KW-1003">Cell membrane</keyword>
<feature type="transmembrane region" description="Helical" evidence="5">
    <location>
        <begin position="76"/>
        <end position="97"/>
    </location>
</feature>
<feature type="transmembrane region" description="Helical" evidence="5">
    <location>
        <begin position="103"/>
        <end position="120"/>
    </location>
</feature>
<sequence length="147" mass="16385">MVQYLWLILLGFGVGTYGTFIGAGGGFVLVPVLLLLYPHENPEIITSISLAVVFFNALSGSWAYGRMKRIDYKSGLLFSIATVPGAILGALSTAYINRRLFDAILGILMIAGSIFLLFYSKKREGLNRDQTSFSHYQKYCRERRGFI</sequence>
<name>A0A1F7S1B0_9BACT</name>
<reference evidence="6 7" key="1">
    <citation type="journal article" date="2016" name="Nat. Commun.">
        <title>Thousands of microbial genomes shed light on interconnected biogeochemical processes in an aquifer system.</title>
        <authorList>
            <person name="Anantharaman K."/>
            <person name="Brown C.T."/>
            <person name="Hug L.A."/>
            <person name="Sharon I."/>
            <person name="Castelle C.J."/>
            <person name="Probst A.J."/>
            <person name="Thomas B.C."/>
            <person name="Singh A."/>
            <person name="Wilkins M.J."/>
            <person name="Karaoz U."/>
            <person name="Brodie E.L."/>
            <person name="Williams K.H."/>
            <person name="Hubbard S.S."/>
            <person name="Banfield J.F."/>
        </authorList>
    </citation>
    <scope>NUCLEOTIDE SEQUENCE [LARGE SCALE GENOMIC DNA]</scope>
</reference>
<evidence type="ECO:0000313" key="6">
    <source>
        <dbReference type="EMBL" id="OGL47034.1"/>
    </source>
</evidence>
<feature type="transmembrane region" description="Helical" evidence="5">
    <location>
        <begin position="7"/>
        <end position="38"/>
    </location>
</feature>
<proteinExistence type="inferred from homology"/>
<comment type="subcellular location">
    <subcellularLocation>
        <location evidence="5">Cell membrane</location>
        <topology evidence="5">Multi-pass membrane protein</topology>
    </subcellularLocation>
    <subcellularLocation>
        <location evidence="1">Membrane</location>
        <topology evidence="1">Multi-pass membrane protein</topology>
    </subcellularLocation>
</comment>
<keyword evidence="4 5" id="KW-0472">Membrane</keyword>
<comment type="caution">
    <text evidence="6">The sequence shown here is derived from an EMBL/GenBank/DDBJ whole genome shotgun (WGS) entry which is preliminary data.</text>
</comment>
<evidence type="ECO:0000313" key="7">
    <source>
        <dbReference type="Proteomes" id="UP000179266"/>
    </source>
</evidence>
<evidence type="ECO:0000256" key="5">
    <source>
        <dbReference type="RuleBase" id="RU363041"/>
    </source>
</evidence>
<evidence type="ECO:0000256" key="1">
    <source>
        <dbReference type="ARBA" id="ARBA00004141"/>
    </source>
</evidence>
<dbReference type="AlphaFoldDB" id="A0A1F7S1B0"/>
<dbReference type="PANTHER" id="PTHR43701">
    <property type="entry name" value="MEMBRANE TRANSPORTER PROTEIN MJ0441-RELATED"/>
    <property type="match status" value="1"/>
</dbReference>
<dbReference type="PANTHER" id="PTHR43701:SF2">
    <property type="entry name" value="MEMBRANE TRANSPORTER PROTEIN YJNA-RELATED"/>
    <property type="match status" value="1"/>
</dbReference>
<evidence type="ECO:0000256" key="3">
    <source>
        <dbReference type="ARBA" id="ARBA00022989"/>
    </source>
</evidence>
<protein>
    <recommendedName>
        <fullName evidence="5">Probable membrane transporter protein</fullName>
    </recommendedName>
</protein>
<dbReference type="EMBL" id="MGDD01000101">
    <property type="protein sequence ID" value="OGL47034.1"/>
    <property type="molecule type" value="Genomic_DNA"/>
</dbReference>
<dbReference type="Pfam" id="PF01925">
    <property type="entry name" value="TauE"/>
    <property type="match status" value="1"/>
</dbReference>
<dbReference type="GO" id="GO:0005886">
    <property type="term" value="C:plasma membrane"/>
    <property type="evidence" value="ECO:0007669"/>
    <property type="project" value="UniProtKB-SubCell"/>
</dbReference>
<evidence type="ECO:0000256" key="2">
    <source>
        <dbReference type="ARBA" id="ARBA00022692"/>
    </source>
</evidence>
<feature type="transmembrane region" description="Helical" evidence="5">
    <location>
        <begin position="44"/>
        <end position="64"/>
    </location>
</feature>
<organism evidence="6 7">
    <name type="scientific">Candidatus Schekmanbacteria bacterium RBG_13_48_7</name>
    <dbReference type="NCBI Taxonomy" id="1817878"/>
    <lineage>
        <taxon>Bacteria</taxon>
        <taxon>Candidatus Schekmaniibacteriota</taxon>
    </lineage>
</organism>
<keyword evidence="3 5" id="KW-1133">Transmembrane helix</keyword>
<accession>A0A1F7S1B0</accession>
<evidence type="ECO:0000256" key="4">
    <source>
        <dbReference type="ARBA" id="ARBA00023136"/>
    </source>
</evidence>
<dbReference type="InterPro" id="IPR002781">
    <property type="entry name" value="TM_pro_TauE-like"/>
</dbReference>
<keyword evidence="2 5" id="KW-0812">Transmembrane</keyword>